<reference evidence="1" key="2">
    <citation type="journal article" date="2015" name="Fish Shellfish Immunol.">
        <title>Early steps in the European eel (Anguilla anguilla)-Vibrio vulnificus interaction in the gills: Role of the RtxA13 toxin.</title>
        <authorList>
            <person name="Callol A."/>
            <person name="Pajuelo D."/>
            <person name="Ebbesson L."/>
            <person name="Teles M."/>
            <person name="MacKenzie S."/>
            <person name="Amaro C."/>
        </authorList>
    </citation>
    <scope>NUCLEOTIDE SEQUENCE</scope>
</reference>
<proteinExistence type="predicted"/>
<protein>
    <submittedName>
        <fullName evidence="1">Uncharacterized protein</fullName>
    </submittedName>
</protein>
<dbReference type="AlphaFoldDB" id="A0A0E9SZR4"/>
<organism evidence="1">
    <name type="scientific">Anguilla anguilla</name>
    <name type="common">European freshwater eel</name>
    <name type="synonym">Muraena anguilla</name>
    <dbReference type="NCBI Taxonomy" id="7936"/>
    <lineage>
        <taxon>Eukaryota</taxon>
        <taxon>Metazoa</taxon>
        <taxon>Chordata</taxon>
        <taxon>Craniata</taxon>
        <taxon>Vertebrata</taxon>
        <taxon>Euteleostomi</taxon>
        <taxon>Actinopterygii</taxon>
        <taxon>Neopterygii</taxon>
        <taxon>Teleostei</taxon>
        <taxon>Anguilliformes</taxon>
        <taxon>Anguillidae</taxon>
        <taxon>Anguilla</taxon>
    </lineage>
</organism>
<evidence type="ECO:0000313" key="1">
    <source>
        <dbReference type="EMBL" id="JAH46003.1"/>
    </source>
</evidence>
<accession>A0A0E9SZR4</accession>
<name>A0A0E9SZR4_ANGAN</name>
<dbReference type="EMBL" id="GBXM01062574">
    <property type="protein sequence ID" value="JAH46003.1"/>
    <property type="molecule type" value="Transcribed_RNA"/>
</dbReference>
<reference evidence="1" key="1">
    <citation type="submission" date="2014-11" db="EMBL/GenBank/DDBJ databases">
        <authorList>
            <person name="Amaro Gonzalez C."/>
        </authorList>
    </citation>
    <scope>NUCLEOTIDE SEQUENCE</scope>
</reference>
<sequence>MVGRKHRLCGQKRQVITDLRSVFHV</sequence>